<feature type="transmembrane region" description="Helical" evidence="2">
    <location>
        <begin position="248"/>
        <end position="266"/>
    </location>
</feature>
<sequence>MELTQIGAVTALIGLYVVMFGTVRSAVYFIVISAIMQGSAAISLPSLGGATIPVGHFAMVFALLKIFTPKGGYHGLFPAAVRDHRWLVMFVFYGVAMAYLGPRLLAGDVMLFPMQPTPGLGDFETVPLAPSAQNVTGALFMVGALLLGLIGYIFSRVPGAQKAFIGAILFAGWLHAITGVVDIATRGTPMAEILNSFRNVNHNLLDHSTDGFIRIRGTLAEASVYAAQGFILFVVSAEMWYRSIRPRATGALAGALALILVISTASTAYVSLAVYGIFFVVRATLFPSVAPKGKMMRAAILGFAILCILSATFAVVPQVLLGIWNLVADMTLDKPQSFSGQQRLFWAQQGWNAFLGSYGLGVGPGSFRSSSIVTAILGSVGVFGTIAFLLHFKRVFMAARRSTWGIGPTPQETLGGAFGTAAILGLTPAIVNAPHASPSELISIIAGASIALRAFALQSDGAAAREAVTHRAASRTAGQRPTQPPPRFSREPIARARRT</sequence>
<dbReference type="EMBL" id="JAVAIM010000001">
    <property type="protein sequence ID" value="MDP4574932.1"/>
    <property type="molecule type" value="Genomic_DNA"/>
</dbReference>
<feature type="transmembrane region" description="Helical" evidence="2">
    <location>
        <begin position="12"/>
        <end position="36"/>
    </location>
</feature>
<feature type="transmembrane region" description="Helical" evidence="2">
    <location>
        <begin position="372"/>
        <end position="392"/>
    </location>
</feature>
<feature type="transmembrane region" description="Helical" evidence="2">
    <location>
        <begin position="222"/>
        <end position="241"/>
    </location>
</feature>
<feature type="transmembrane region" description="Helical" evidence="2">
    <location>
        <begin position="135"/>
        <end position="154"/>
    </location>
</feature>
<accession>A0ABT9HP76</accession>
<dbReference type="RefSeq" id="WP_305932287.1">
    <property type="nucleotide sequence ID" value="NZ_JAVAIM010000001.1"/>
</dbReference>
<proteinExistence type="predicted"/>
<evidence type="ECO:0000256" key="1">
    <source>
        <dbReference type="SAM" id="MobiDB-lite"/>
    </source>
</evidence>
<dbReference type="GO" id="GO:0016787">
    <property type="term" value="F:hydrolase activity"/>
    <property type="evidence" value="ECO:0007669"/>
    <property type="project" value="UniProtKB-KW"/>
</dbReference>
<feature type="compositionally biased region" description="Basic and acidic residues" evidence="1">
    <location>
        <begin position="488"/>
        <end position="499"/>
    </location>
</feature>
<keyword evidence="3" id="KW-0378">Hydrolase</keyword>
<protein>
    <submittedName>
        <fullName evidence="3">Glycoside hydrolase</fullName>
    </submittedName>
</protein>
<evidence type="ECO:0000313" key="3">
    <source>
        <dbReference type="EMBL" id="MDP4574932.1"/>
    </source>
</evidence>
<keyword evidence="2" id="KW-0472">Membrane</keyword>
<feature type="region of interest" description="Disordered" evidence="1">
    <location>
        <begin position="469"/>
        <end position="499"/>
    </location>
</feature>
<comment type="caution">
    <text evidence="3">The sequence shown here is derived from an EMBL/GenBank/DDBJ whole genome shotgun (WGS) entry which is preliminary data.</text>
</comment>
<keyword evidence="2" id="KW-0812">Transmembrane</keyword>
<keyword evidence="4" id="KW-1185">Reference proteome</keyword>
<feature type="transmembrane region" description="Helical" evidence="2">
    <location>
        <begin position="85"/>
        <end position="105"/>
    </location>
</feature>
<keyword evidence="2" id="KW-1133">Transmembrane helix</keyword>
<feature type="transmembrane region" description="Helical" evidence="2">
    <location>
        <begin position="163"/>
        <end position="184"/>
    </location>
</feature>
<reference evidence="3 4" key="1">
    <citation type="submission" date="2023-08" db="EMBL/GenBank/DDBJ databases">
        <title>genomic of G39.</title>
        <authorList>
            <person name="Wang Y."/>
        </authorList>
    </citation>
    <scope>NUCLEOTIDE SEQUENCE [LARGE SCALE GENOMIC DNA]</scope>
    <source>
        <strain evidence="3 4">G39</strain>
    </source>
</reference>
<feature type="transmembrane region" description="Helical" evidence="2">
    <location>
        <begin position="272"/>
        <end position="291"/>
    </location>
</feature>
<organism evidence="3 4">
    <name type="scientific">Qipengyuania profundimaris</name>
    <dbReference type="NCBI Taxonomy" id="3067652"/>
    <lineage>
        <taxon>Bacteria</taxon>
        <taxon>Pseudomonadati</taxon>
        <taxon>Pseudomonadota</taxon>
        <taxon>Alphaproteobacteria</taxon>
        <taxon>Sphingomonadales</taxon>
        <taxon>Erythrobacteraceae</taxon>
        <taxon>Qipengyuania</taxon>
    </lineage>
</organism>
<name>A0ABT9HP76_9SPHN</name>
<evidence type="ECO:0000313" key="4">
    <source>
        <dbReference type="Proteomes" id="UP001240639"/>
    </source>
</evidence>
<evidence type="ECO:0000256" key="2">
    <source>
        <dbReference type="SAM" id="Phobius"/>
    </source>
</evidence>
<dbReference type="Proteomes" id="UP001240639">
    <property type="component" value="Unassembled WGS sequence"/>
</dbReference>
<feature type="transmembrane region" description="Helical" evidence="2">
    <location>
        <begin position="42"/>
        <end position="64"/>
    </location>
</feature>
<gene>
    <name evidence="3" type="ORF">Q9K02_07250</name>
</gene>
<feature type="transmembrane region" description="Helical" evidence="2">
    <location>
        <begin position="298"/>
        <end position="324"/>
    </location>
</feature>